<evidence type="ECO:0000313" key="6">
    <source>
        <dbReference type="Proteomes" id="UP000657006"/>
    </source>
</evidence>
<sequence length="559" mass="63114">MAKRGKAARPLVVLLVIELLILAGGGILYGYLKISNTSLSELFNSRTAGDVISAFTEKALTAEQTGLNKEEGKLNRKGEKYRKPLYQEMKRIMDMYCNEELSYDQLVRCMRSYQLFAEASGQAGKYLSYANSIQAGREAYREGVAYAAKEDYTGALECFKRVDSEDPIYSEKAEQEKEKMIQKLIEIAPEKVNEYLCQYKIEEARAFVGELFAASPDDPALNGLDQTINEYEAFQTELVEYTGPVEHVFTHCLIAFPELCYSSPSMTKSLDTDCVTPHEFALILENLYEKGYILIDINLLLDESGEGDRVAKLMLPKGKKPLVLSVDDVVYDARKMHTGMVDKLVVDDRGRVLSYTKTAAGDEIYSYENEVFPIVDSFVREHPDFSFQGARGTLCLTGFQGIFGYRTQTGAPEGTDREAEKEGALQVVAALKEEGWNFASHGYGHYHMDQIEYSKVEYDTASWQAEVASLVGPTKVMVWPYGGHVRSGKIHELLYDTGFRIFCGVGAKPYLAREPDGLGIFQDRKALDGYSLRNRREMYLYLFDTEEVWDPLRPKDVSW</sequence>
<feature type="transmembrane region" description="Helical" evidence="3">
    <location>
        <begin position="12"/>
        <end position="32"/>
    </location>
</feature>
<evidence type="ECO:0000256" key="1">
    <source>
        <dbReference type="ARBA" id="ARBA00004613"/>
    </source>
</evidence>
<evidence type="ECO:0000259" key="4">
    <source>
        <dbReference type="Pfam" id="PF01522"/>
    </source>
</evidence>
<dbReference type="GO" id="GO:0005576">
    <property type="term" value="C:extracellular region"/>
    <property type="evidence" value="ECO:0007669"/>
    <property type="project" value="UniProtKB-SubCell"/>
</dbReference>
<keyword evidence="3" id="KW-1133">Transmembrane helix</keyword>
<dbReference type="EMBL" id="JACRSQ010000008">
    <property type="protein sequence ID" value="MBC8543359.1"/>
    <property type="molecule type" value="Genomic_DNA"/>
</dbReference>
<proteinExistence type="predicted"/>
<dbReference type="GO" id="GO:0016810">
    <property type="term" value="F:hydrolase activity, acting on carbon-nitrogen (but not peptide) bonds"/>
    <property type="evidence" value="ECO:0007669"/>
    <property type="project" value="InterPro"/>
</dbReference>
<gene>
    <name evidence="5" type="ORF">H8730_07360</name>
</gene>
<name>A0A926DU13_9FIRM</name>
<organism evidence="5 6">
    <name type="scientific">Bianquea renquensis</name>
    <dbReference type="NCBI Taxonomy" id="2763661"/>
    <lineage>
        <taxon>Bacteria</taxon>
        <taxon>Bacillati</taxon>
        <taxon>Bacillota</taxon>
        <taxon>Clostridia</taxon>
        <taxon>Eubacteriales</taxon>
        <taxon>Bianqueaceae</taxon>
        <taxon>Bianquea</taxon>
    </lineage>
</organism>
<comment type="subcellular location">
    <subcellularLocation>
        <location evidence="1">Secreted</location>
    </subcellularLocation>
</comment>
<dbReference type="SUPFAM" id="SSF88713">
    <property type="entry name" value="Glycoside hydrolase/deacetylase"/>
    <property type="match status" value="1"/>
</dbReference>
<dbReference type="Pfam" id="PF01522">
    <property type="entry name" value="Polysacc_deac_1"/>
    <property type="match status" value="1"/>
</dbReference>
<keyword evidence="3" id="KW-0812">Transmembrane</keyword>
<dbReference type="PANTHER" id="PTHR34216:SF3">
    <property type="entry name" value="POLY-BETA-1,6-N-ACETYL-D-GLUCOSAMINE N-DEACETYLASE"/>
    <property type="match status" value="1"/>
</dbReference>
<dbReference type="Gene3D" id="3.20.20.370">
    <property type="entry name" value="Glycoside hydrolase/deacetylase"/>
    <property type="match status" value="1"/>
</dbReference>
<protein>
    <recommendedName>
        <fullName evidence="4">NodB homology domain-containing protein</fullName>
    </recommendedName>
</protein>
<keyword evidence="6" id="KW-1185">Reference proteome</keyword>
<evidence type="ECO:0000313" key="5">
    <source>
        <dbReference type="EMBL" id="MBC8543359.1"/>
    </source>
</evidence>
<accession>A0A926DU13</accession>
<dbReference type="AlphaFoldDB" id="A0A926DU13"/>
<feature type="domain" description="NodB homology" evidence="4">
    <location>
        <begin position="426"/>
        <end position="484"/>
    </location>
</feature>
<dbReference type="InterPro" id="IPR051398">
    <property type="entry name" value="Polysacch_Deacetylase"/>
</dbReference>
<keyword evidence="3" id="KW-0472">Membrane</keyword>
<dbReference type="InterPro" id="IPR011330">
    <property type="entry name" value="Glyco_hydro/deAcase_b/a-brl"/>
</dbReference>
<evidence type="ECO:0000256" key="2">
    <source>
        <dbReference type="ARBA" id="ARBA00022729"/>
    </source>
</evidence>
<dbReference type="PANTHER" id="PTHR34216">
    <property type="match status" value="1"/>
</dbReference>
<reference evidence="5" key="1">
    <citation type="submission" date="2020-08" db="EMBL/GenBank/DDBJ databases">
        <title>Genome public.</title>
        <authorList>
            <person name="Liu C."/>
            <person name="Sun Q."/>
        </authorList>
    </citation>
    <scope>NUCLEOTIDE SEQUENCE</scope>
    <source>
        <strain evidence="5">NSJ-32</strain>
    </source>
</reference>
<comment type="caution">
    <text evidence="5">The sequence shown here is derived from an EMBL/GenBank/DDBJ whole genome shotgun (WGS) entry which is preliminary data.</text>
</comment>
<dbReference type="RefSeq" id="WP_177715995.1">
    <property type="nucleotide sequence ID" value="NZ_JACRSQ010000008.1"/>
</dbReference>
<dbReference type="Proteomes" id="UP000657006">
    <property type="component" value="Unassembled WGS sequence"/>
</dbReference>
<keyword evidence="2" id="KW-0732">Signal</keyword>
<evidence type="ECO:0000256" key="3">
    <source>
        <dbReference type="SAM" id="Phobius"/>
    </source>
</evidence>
<dbReference type="GO" id="GO:0005975">
    <property type="term" value="P:carbohydrate metabolic process"/>
    <property type="evidence" value="ECO:0007669"/>
    <property type="project" value="InterPro"/>
</dbReference>
<dbReference type="InterPro" id="IPR002509">
    <property type="entry name" value="NODB_dom"/>
</dbReference>